<evidence type="ECO:0000313" key="6">
    <source>
        <dbReference type="EMBL" id="PTQ89998.1"/>
    </source>
</evidence>
<keyword evidence="3" id="KW-0408">Iron</keyword>
<name>A0A2T5J0S9_9GAMM</name>
<evidence type="ECO:0000256" key="1">
    <source>
        <dbReference type="ARBA" id="ARBA00022723"/>
    </source>
</evidence>
<keyword evidence="2" id="KW-0378">Hydrolase</keyword>
<dbReference type="CDD" id="cd07402">
    <property type="entry name" value="MPP_GpdQ"/>
    <property type="match status" value="1"/>
</dbReference>
<comment type="caution">
    <text evidence="6">The sequence shown here is derived from an EMBL/GenBank/DDBJ whole genome shotgun (WGS) entry which is preliminary data.</text>
</comment>
<dbReference type="PANTHER" id="PTHR42988:SF2">
    <property type="entry name" value="CYCLIC NUCLEOTIDE PHOSPHODIESTERASE CBUA0032-RELATED"/>
    <property type="match status" value="1"/>
</dbReference>
<evidence type="ECO:0000313" key="7">
    <source>
        <dbReference type="Proteomes" id="UP000244223"/>
    </source>
</evidence>
<dbReference type="EMBL" id="QAON01000004">
    <property type="protein sequence ID" value="PTQ89998.1"/>
    <property type="molecule type" value="Genomic_DNA"/>
</dbReference>
<sequence length="269" mass="31017">MKKHKQPPLRVVQVSDSHLFANTEGRLLGLNTEDSLRLVLEKVKREQSHIDVILATGDIAQDASEQAYTRFQQHLAQFNTPNYWLQGNHDITQPILNILGNNKSHLSPCVIQYEHWCIIMLNSSVEYEVPGKFKPEELEFLKQALEQSKDYHVMVCLHHHPVPMGCKWLDTQVVRNANDFWQVIDQFSHIKAIVWGHVHQESDRMRQNVRLLSAPSTCVQFKPLSSDFAVDDIAPGYRWFDLYADGKIETAVSRVEGVKFVVDWTVKGY</sequence>
<dbReference type="Gene3D" id="3.60.21.10">
    <property type="match status" value="1"/>
</dbReference>
<evidence type="ECO:0000256" key="3">
    <source>
        <dbReference type="ARBA" id="ARBA00023004"/>
    </source>
</evidence>
<dbReference type="RefSeq" id="WP_170106898.1">
    <property type="nucleotide sequence ID" value="NZ_QAON01000004.1"/>
</dbReference>
<comment type="similarity">
    <text evidence="4">Belongs to the cyclic nucleotide phosphodiesterase class-III family.</text>
</comment>
<proteinExistence type="inferred from homology"/>
<keyword evidence="7" id="KW-1185">Reference proteome</keyword>
<dbReference type="Pfam" id="PF00149">
    <property type="entry name" value="Metallophos"/>
    <property type="match status" value="1"/>
</dbReference>
<dbReference type="InterPro" id="IPR004843">
    <property type="entry name" value="Calcineurin-like_PHP"/>
</dbReference>
<reference evidence="6 7" key="1">
    <citation type="submission" date="2018-04" db="EMBL/GenBank/DDBJ databases">
        <title>Genomic Encyclopedia of Archaeal and Bacterial Type Strains, Phase II (KMG-II): from individual species to whole genera.</title>
        <authorList>
            <person name="Goeker M."/>
        </authorList>
    </citation>
    <scope>NUCLEOTIDE SEQUENCE [LARGE SCALE GENOMIC DNA]</scope>
    <source>
        <strain evidence="6 7">DSM 5822</strain>
    </source>
</reference>
<dbReference type="GO" id="GO:0004112">
    <property type="term" value="F:cyclic-nucleotide phosphodiesterase activity"/>
    <property type="evidence" value="ECO:0007669"/>
    <property type="project" value="InterPro"/>
</dbReference>
<gene>
    <name evidence="6" type="ORF">C8N29_10436</name>
</gene>
<evidence type="ECO:0000256" key="4">
    <source>
        <dbReference type="ARBA" id="ARBA00025742"/>
    </source>
</evidence>
<dbReference type="InterPro" id="IPR026575">
    <property type="entry name" value="GpdQ/CpdA-like"/>
</dbReference>
<evidence type="ECO:0000256" key="2">
    <source>
        <dbReference type="ARBA" id="ARBA00022801"/>
    </source>
</evidence>
<keyword evidence="1" id="KW-0479">Metal-binding</keyword>
<dbReference type="InterPro" id="IPR029052">
    <property type="entry name" value="Metallo-depent_PP-like"/>
</dbReference>
<dbReference type="AlphaFoldDB" id="A0A2T5J0S9"/>
<dbReference type="GO" id="GO:0046872">
    <property type="term" value="F:metal ion binding"/>
    <property type="evidence" value="ECO:0007669"/>
    <property type="project" value="UniProtKB-KW"/>
</dbReference>
<dbReference type="Proteomes" id="UP000244223">
    <property type="component" value="Unassembled WGS sequence"/>
</dbReference>
<dbReference type="NCBIfam" id="NF008359">
    <property type="entry name" value="PRK11148.1"/>
    <property type="match status" value="1"/>
</dbReference>
<dbReference type="InterPro" id="IPR050884">
    <property type="entry name" value="CNP_phosphodiesterase-III"/>
</dbReference>
<feature type="domain" description="Calcineurin-like phosphoesterase" evidence="5">
    <location>
        <begin position="9"/>
        <end position="200"/>
    </location>
</feature>
<dbReference type="SUPFAM" id="SSF56300">
    <property type="entry name" value="Metallo-dependent phosphatases"/>
    <property type="match status" value="1"/>
</dbReference>
<dbReference type="PANTHER" id="PTHR42988">
    <property type="entry name" value="PHOSPHOHYDROLASE"/>
    <property type="match status" value="1"/>
</dbReference>
<accession>A0A2T5J0S9</accession>
<evidence type="ECO:0000259" key="5">
    <source>
        <dbReference type="Pfam" id="PF00149"/>
    </source>
</evidence>
<organism evidence="6 7">
    <name type="scientific">Agitococcus lubricus</name>
    <dbReference type="NCBI Taxonomy" id="1077255"/>
    <lineage>
        <taxon>Bacteria</taxon>
        <taxon>Pseudomonadati</taxon>
        <taxon>Pseudomonadota</taxon>
        <taxon>Gammaproteobacteria</taxon>
        <taxon>Moraxellales</taxon>
        <taxon>Moraxellaceae</taxon>
        <taxon>Agitococcus</taxon>
    </lineage>
</organism>
<protein>
    <submittedName>
        <fullName evidence="6">Icc protein</fullName>
    </submittedName>
</protein>